<protein>
    <submittedName>
        <fullName evidence="2">Uncharacterized protein</fullName>
    </submittedName>
</protein>
<reference evidence="3" key="1">
    <citation type="journal article" date="2017" name="Genome Announc.">
        <title>Genome sequences of Cyberlindnera fabianii 65, Pichia kudriavzevii 129, and Saccharomyces cerevisiae 131 isolated from fermented masau fruits in Zimbabwe.</title>
        <authorList>
            <person name="van Rijswijck I.M.H."/>
            <person name="Derks M.F.L."/>
            <person name="Abee T."/>
            <person name="de Ridder D."/>
            <person name="Smid E.J."/>
        </authorList>
    </citation>
    <scope>NUCLEOTIDE SEQUENCE [LARGE SCALE GENOMIC DNA]</scope>
    <source>
        <strain evidence="3">129</strain>
    </source>
</reference>
<organism evidence="2 3">
    <name type="scientific">Pichia kudriavzevii</name>
    <name type="common">Yeast</name>
    <name type="synonym">Issatchenkia orientalis</name>
    <dbReference type="NCBI Taxonomy" id="4909"/>
    <lineage>
        <taxon>Eukaryota</taxon>
        <taxon>Fungi</taxon>
        <taxon>Dikarya</taxon>
        <taxon>Ascomycota</taxon>
        <taxon>Saccharomycotina</taxon>
        <taxon>Pichiomycetes</taxon>
        <taxon>Pichiales</taxon>
        <taxon>Pichiaceae</taxon>
        <taxon>Pichia</taxon>
    </lineage>
</organism>
<comment type="caution">
    <text evidence="2">The sequence shown here is derived from an EMBL/GenBank/DDBJ whole genome shotgun (WGS) entry which is preliminary data.</text>
</comment>
<gene>
    <name evidence="2" type="ORF">BOH78_2117</name>
</gene>
<name>A0A1V2LNZ7_PICKU</name>
<dbReference type="VEuPathDB" id="FungiDB:C5L36_0B02865"/>
<accession>A0A1V2LNZ7</accession>
<evidence type="ECO:0000256" key="1">
    <source>
        <dbReference type="SAM" id="SignalP"/>
    </source>
</evidence>
<dbReference type="EMBL" id="MQVM01000008">
    <property type="protein sequence ID" value="ONH74950.1"/>
    <property type="molecule type" value="Genomic_DNA"/>
</dbReference>
<dbReference type="AlphaFoldDB" id="A0A1V2LNZ7"/>
<feature type="signal peptide" evidence="1">
    <location>
        <begin position="1"/>
        <end position="20"/>
    </location>
</feature>
<feature type="chain" id="PRO_5013138391" evidence="1">
    <location>
        <begin position="21"/>
        <end position="174"/>
    </location>
</feature>
<proteinExistence type="predicted"/>
<sequence length="174" mass="19050">MRFNSILLSAIISSTSLAIAEETVKYNTDIISTINTYWHRSTGSHVESTVPAESTTSDCEESTKTTYVHPTFTSSEHTTITHTTTDEDDCNESTKTTFVPPNTESDTTTTTYTTLTEPYEIEATVTPAKPYVNETTIISPKFYKNETTPTLPPIPRTTGPGAIVLLAVAAYLLL</sequence>
<evidence type="ECO:0000313" key="3">
    <source>
        <dbReference type="Proteomes" id="UP000189274"/>
    </source>
</evidence>
<evidence type="ECO:0000313" key="2">
    <source>
        <dbReference type="EMBL" id="ONH74950.1"/>
    </source>
</evidence>
<dbReference type="Proteomes" id="UP000189274">
    <property type="component" value="Unassembled WGS sequence"/>
</dbReference>
<keyword evidence="1" id="KW-0732">Signal</keyword>